<dbReference type="Pfam" id="PF02595">
    <property type="entry name" value="Gly_kinase"/>
    <property type="match status" value="1"/>
</dbReference>
<dbReference type="Gene3D" id="3.40.50.10350">
    <property type="entry name" value="Glycerate kinase, domain 1"/>
    <property type="match status" value="1"/>
</dbReference>
<dbReference type="EMBL" id="JNVM01000006">
    <property type="protein sequence ID" value="KEQ26505.1"/>
    <property type="molecule type" value="Genomic_DNA"/>
</dbReference>
<organism evidence="5 6">
    <name type="scientific">Paenibacillus tyrfis</name>
    <dbReference type="NCBI Taxonomy" id="1501230"/>
    <lineage>
        <taxon>Bacteria</taxon>
        <taxon>Bacillati</taxon>
        <taxon>Bacillota</taxon>
        <taxon>Bacilli</taxon>
        <taxon>Bacillales</taxon>
        <taxon>Paenibacillaceae</taxon>
        <taxon>Paenibacillus</taxon>
    </lineage>
</organism>
<proteinExistence type="inferred from homology"/>
<dbReference type="PANTHER" id="PTHR21599:SF0">
    <property type="entry name" value="GLYCERATE KINASE"/>
    <property type="match status" value="1"/>
</dbReference>
<dbReference type="Gene3D" id="3.90.1510.10">
    <property type="entry name" value="Glycerate kinase, domain 2"/>
    <property type="match status" value="1"/>
</dbReference>
<evidence type="ECO:0000256" key="2">
    <source>
        <dbReference type="ARBA" id="ARBA00022679"/>
    </source>
</evidence>
<dbReference type="GO" id="GO:0008887">
    <property type="term" value="F:glycerate kinase activity"/>
    <property type="evidence" value="ECO:0007669"/>
    <property type="project" value="UniProtKB-UniRule"/>
</dbReference>
<evidence type="ECO:0000313" key="5">
    <source>
        <dbReference type="EMBL" id="KEQ26505.1"/>
    </source>
</evidence>
<comment type="similarity">
    <text evidence="1 4">Belongs to the glycerate kinase type-1 family.</text>
</comment>
<dbReference type="RefSeq" id="WP_036679147.1">
    <property type="nucleotide sequence ID" value="NZ_JNVM01000006.1"/>
</dbReference>
<gene>
    <name evidence="5" type="ORF">ET33_32155</name>
</gene>
<dbReference type="eggNOG" id="COG1929">
    <property type="taxonomic scope" value="Bacteria"/>
</dbReference>
<evidence type="ECO:0000256" key="3">
    <source>
        <dbReference type="ARBA" id="ARBA00022777"/>
    </source>
</evidence>
<dbReference type="PANTHER" id="PTHR21599">
    <property type="entry name" value="GLYCERATE KINASE"/>
    <property type="match status" value="1"/>
</dbReference>
<dbReference type="InterPro" id="IPR018197">
    <property type="entry name" value="Glycerate_kinase_RE-like"/>
</dbReference>
<dbReference type="PIRSF" id="PIRSF006078">
    <property type="entry name" value="GlxK"/>
    <property type="match status" value="1"/>
</dbReference>
<dbReference type="Proteomes" id="UP000028123">
    <property type="component" value="Unassembled WGS sequence"/>
</dbReference>
<accession>A0A081P732</accession>
<dbReference type="InterPro" id="IPR036129">
    <property type="entry name" value="Glycerate_kinase_sf"/>
</dbReference>
<dbReference type="OrthoDB" id="9774290at2"/>
<protein>
    <submittedName>
        <fullName evidence="5">Glycerate kinase</fullName>
    </submittedName>
</protein>
<keyword evidence="3 4" id="KW-0418">Kinase</keyword>
<dbReference type="AlphaFoldDB" id="A0A081P732"/>
<dbReference type="NCBIfam" id="TIGR00045">
    <property type="entry name" value="glycerate kinase"/>
    <property type="match status" value="1"/>
</dbReference>
<sequence>MKIIIAPDSFKGSLSALQLCGAVSSGIRSVVPDADIVELPVADGGEGTVDSLVHACGGTRVEVQVRGPLGEPVTAVYGILKDGTAVVEMAQASGLPLVPEARRNPLAASSYGTGELIRAALDRGCRQFLIGLGGSATNDGGAGMLEALGVRWYGADGVPLPSEGGALAELAGFDASGMDPRLAECRFVAATDVRNPLCGPEGASAVFGPQKGATPDMTQALNLALRQWADVICRQTGIDVLTLPGGGAAGGMGAGLHAFLGAPLRSGIDIVLEKAKFEAQLRDADLIFTGEGRLDRQTLSGKAIAGICRKAREAGVPVVALCGSLELPADQLDELGLTAAFSIVRKPCDLQDAVGHAAEWASEAAAQMMRLLQGVRRR</sequence>
<keyword evidence="6" id="KW-1185">Reference proteome</keyword>
<evidence type="ECO:0000256" key="4">
    <source>
        <dbReference type="PIRNR" id="PIRNR006078"/>
    </source>
</evidence>
<evidence type="ECO:0000256" key="1">
    <source>
        <dbReference type="ARBA" id="ARBA00006284"/>
    </source>
</evidence>
<dbReference type="GO" id="GO:0031388">
    <property type="term" value="P:organic acid phosphorylation"/>
    <property type="evidence" value="ECO:0007669"/>
    <property type="project" value="UniProtKB-UniRule"/>
</dbReference>
<keyword evidence="2 4" id="KW-0808">Transferase</keyword>
<evidence type="ECO:0000313" key="6">
    <source>
        <dbReference type="Proteomes" id="UP000028123"/>
    </source>
</evidence>
<dbReference type="InterPro" id="IPR018193">
    <property type="entry name" value="Glyc_kinase_flavodox-like_fold"/>
</dbReference>
<dbReference type="SUPFAM" id="SSF110738">
    <property type="entry name" value="Glycerate kinase I"/>
    <property type="match status" value="1"/>
</dbReference>
<dbReference type="InterPro" id="IPR004381">
    <property type="entry name" value="Glycerate_kinase"/>
</dbReference>
<reference evidence="5 6" key="1">
    <citation type="submission" date="2014-06" db="EMBL/GenBank/DDBJ databases">
        <title>Draft genome sequence of Paenibacillus sp. MSt1.</title>
        <authorList>
            <person name="Aw Y.K."/>
            <person name="Ong K.S."/>
            <person name="Gan H.M."/>
            <person name="Lee S.M."/>
        </authorList>
    </citation>
    <scope>NUCLEOTIDE SEQUENCE [LARGE SCALE GENOMIC DNA]</scope>
    <source>
        <strain evidence="5 6">MSt1</strain>
    </source>
</reference>
<comment type="caution">
    <text evidence="5">The sequence shown here is derived from an EMBL/GenBank/DDBJ whole genome shotgun (WGS) entry which is preliminary data.</text>
</comment>
<name>A0A081P732_9BACL</name>